<accession>A0A4U1FP43</accession>
<sequence length="301" mass="35213">MLTGQNGSPLGIRAGGKGHCTTLDINWLQMKNRCVPGYDAKHLLWLQMLCILPSDSPLEFQDLVGPADLDLASSPVLHHSHPTILADQDNVPFKVSKWMELACFHAPVVSSPSIRQKKLIHKLQEEKVFREETRHFREKTEGFREEMRNFRGKICAFRGQILGIWEEERPFWEEEKTFWKEEKAFWEMEKSFWEEEKAFWKKYRIFWKEDKAFWKEDNALWERDRNLLQEDKALWGEEKALWEEESALLEEEKALWVEGGAQAVEKQRLAGGHRNVMSTGDEGLGGPHCWIGTRVRGDPMC</sequence>
<comment type="caution">
    <text evidence="1">The sequence shown here is derived from an EMBL/GenBank/DDBJ whole genome shotgun (WGS) entry which is preliminary data.</text>
</comment>
<dbReference type="EMBL" id="RWIC01000042">
    <property type="protein sequence ID" value="TKC51969.1"/>
    <property type="molecule type" value="Genomic_DNA"/>
</dbReference>
<evidence type="ECO:0000313" key="1">
    <source>
        <dbReference type="EMBL" id="TKC51969.1"/>
    </source>
</evidence>
<evidence type="ECO:0000313" key="2">
    <source>
        <dbReference type="Proteomes" id="UP000308365"/>
    </source>
</evidence>
<protein>
    <recommendedName>
        <fullName evidence="3">Coiled-coil domain-containing protein 70</fullName>
    </recommendedName>
</protein>
<name>A0A4U1FP43_MONMO</name>
<dbReference type="Proteomes" id="UP000308365">
    <property type="component" value="Unassembled WGS sequence"/>
</dbReference>
<evidence type="ECO:0008006" key="3">
    <source>
        <dbReference type="Google" id="ProtNLM"/>
    </source>
</evidence>
<reference evidence="2" key="1">
    <citation type="journal article" date="2019" name="IScience">
        <title>Narwhal Genome Reveals Long-Term Low Genetic Diversity despite Current Large Abundance Size.</title>
        <authorList>
            <person name="Westbury M.V."/>
            <person name="Petersen B."/>
            <person name="Garde E."/>
            <person name="Heide-Jorgensen M.P."/>
            <person name="Lorenzen E.D."/>
        </authorList>
    </citation>
    <scope>NUCLEOTIDE SEQUENCE [LARGE SCALE GENOMIC DNA]</scope>
</reference>
<gene>
    <name evidence="1" type="ORF">EI555_015184</name>
</gene>
<proteinExistence type="predicted"/>
<organism evidence="1 2">
    <name type="scientific">Monodon monoceros</name>
    <name type="common">Narwhal</name>
    <name type="synonym">Ceratodon monodon</name>
    <dbReference type="NCBI Taxonomy" id="40151"/>
    <lineage>
        <taxon>Eukaryota</taxon>
        <taxon>Metazoa</taxon>
        <taxon>Chordata</taxon>
        <taxon>Craniata</taxon>
        <taxon>Vertebrata</taxon>
        <taxon>Euteleostomi</taxon>
        <taxon>Mammalia</taxon>
        <taxon>Eutheria</taxon>
        <taxon>Laurasiatheria</taxon>
        <taxon>Artiodactyla</taxon>
        <taxon>Whippomorpha</taxon>
        <taxon>Cetacea</taxon>
        <taxon>Odontoceti</taxon>
        <taxon>Monodontidae</taxon>
        <taxon>Monodon</taxon>
    </lineage>
</organism>
<dbReference type="AlphaFoldDB" id="A0A4U1FP43"/>